<feature type="binding site" evidence="6">
    <location>
        <position position="180"/>
    </location>
    <ligand>
        <name>Fe cation</name>
        <dbReference type="ChEBI" id="CHEBI:24875"/>
        <label>1</label>
    </ligand>
</feature>
<keyword evidence="3" id="KW-0408">Iron</keyword>
<dbReference type="InterPro" id="IPR005235">
    <property type="entry name" value="YmdB-like"/>
</dbReference>
<evidence type="ECO:0000313" key="8">
    <source>
        <dbReference type="EMBL" id="RMB07843.1"/>
    </source>
</evidence>
<keyword evidence="2" id="KW-0378">Hydrolase</keyword>
<keyword evidence="9" id="KW-1185">Reference proteome</keyword>
<accession>A0A3M0CVY7</accession>
<protein>
    <recommendedName>
        <fullName evidence="7">Capsule synthesis protein CapA domain-containing protein</fullName>
    </recommendedName>
</protein>
<dbReference type="EMBL" id="REFR01000011">
    <property type="protein sequence ID" value="RMB07843.1"/>
    <property type="molecule type" value="Genomic_DNA"/>
</dbReference>
<feature type="binding site" evidence="6">
    <location>
        <position position="8"/>
    </location>
    <ligand>
        <name>Fe cation</name>
        <dbReference type="ChEBI" id="CHEBI:24875"/>
        <label>1</label>
    </ligand>
</feature>
<proteinExistence type="inferred from homology"/>
<sequence>MRLLFLGDVLGRSGRTAISEHMPDLRDRLKPDFIAVNAENSAAGFGMTDKIAGQLIQAGADAITGGNHSFDQRDVMAAMDRDERLLRPVNYPDGTPGRGFTVFTTVRGKKIGVINAMGRVFMNPLECPFRAIDNVLDRLKLAATVDAIMVDFHGEATSEKMAMGHYLDGRVSMVVGTHSHVPTADAQILPGGTAYQTDAGMCGDYNSVIGMEKEEPINRFLTRMNKERYTPAMGPATVCGVFVETDDKTGLAKRIAPVRIGGRLQENIPSL</sequence>
<dbReference type="SUPFAM" id="SSF56300">
    <property type="entry name" value="Metallo-dependent phosphatases"/>
    <property type="match status" value="1"/>
</dbReference>
<feature type="binding site" evidence="6">
    <location>
        <position position="153"/>
    </location>
    <ligand>
        <name>Fe cation</name>
        <dbReference type="ChEBI" id="CHEBI:24875"/>
        <label>2</label>
    </ligand>
</feature>
<name>A0A3M0CVY7_9PROT</name>
<dbReference type="GO" id="GO:0046872">
    <property type="term" value="F:metal ion binding"/>
    <property type="evidence" value="ECO:0007669"/>
    <property type="project" value="UniProtKB-KW"/>
</dbReference>
<dbReference type="Proteomes" id="UP000271227">
    <property type="component" value="Unassembled WGS sequence"/>
</dbReference>
<evidence type="ECO:0000256" key="2">
    <source>
        <dbReference type="ARBA" id="ARBA00022801"/>
    </source>
</evidence>
<evidence type="ECO:0000259" key="7">
    <source>
        <dbReference type="SMART" id="SM00854"/>
    </source>
</evidence>
<dbReference type="OrthoDB" id="9801109at2"/>
<feature type="binding site" evidence="6">
    <location>
        <position position="178"/>
    </location>
    <ligand>
        <name>Fe cation</name>
        <dbReference type="ChEBI" id="CHEBI:24875"/>
        <label>2</label>
    </ligand>
</feature>
<evidence type="ECO:0000256" key="1">
    <source>
        <dbReference type="ARBA" id="ARBA00022723"/>
    </source>
</evidence>
<dbReference type="AlphaFoldDB" id="A0A3M0CVY7"/>
<dbReference type="Gene3D" id="3.60.21.10">
    <property type="match status" value="1"/>
</dbReference>
<feature type="binding site" evidence="6">
    <location>
        <position position="39"/>
    </location>
    <ligand>
        <name>Fe cation</name>
        <dbReference type="ChEBI" id="CHEBI:24875"/>
        <label>1</label>
    </ligand>
</feature>
<dbReference type="FunFam" id="3.60.21.10:FF:000016">
    <property type="entry name" value="Putative metallophosphoesterase"/>
    <property type="match status" value="1"/>
</dbReference>
<evidence type="ECO:0000256" key="5">
    <source>
        <dbReference type="PIRSR" id="PIRSR004789-50"/>
    </source>
</evidence>
<gene>
    <name evidence="8" type="ORF">BXY39_1935</name>
</gene>
<feature type="active site" description="Proton donor" evidence="5">
    <location>
        <position position="68"/>
    </location>
</feature>
<dbReference type="PIRSF" id="PIRSF004789">
    <property type="entry name" value="DR1281"/>
    <property type="match status" value="1"/>
</dbReference>
<evidence type="ECO:0000256" key="4">
    <source>
        <dbReference type="ARBA" id="ARBA00061401"/>
    </source>
</evidence>
<feature type="domain" description="Capsule synthesis protein CapA" evidence="7">
    <location>
        <begin position="2"/>
        <end position="187"/>
    </location>
</feature>
<evidence type="ECO:0000256" key="6">
    <source>
        <dbReference type="PIRSR" id="PIRSR004789-51"/>
    </source>
</evidence>
<organism evidence="8 9">
    <name type="scientific">Eilatimonas milleporae</name>
    <dbReference type="NCBI Taxonomy" id="911205"/>
    <lineage>
        <taxon>Bacteria</taxon>
        <taxon>Pseudomonadati</taxon>
        <taxon>Pseudomonadota</taxon>
        <taxon>Alphaproteobacteria</taxon>
        <taxon>Kordiimonadales</taxon>
        <taxon>Kordiimonadaceae</taxon>
        <taxon>Eilatimonas</taxon>
    </lineage>
</organism>
<dbReference type="InterPro" id="IPR029052">
    <property type="entry name" value="Metallo-depent_PP-like"/>
</dbReference>
<reference evidence="8 9" key="1">
    <citation type="submission" date="2018-10" db="EMBL/GenBank/DDBJ databases">
        <title>Genomic Encyclopedia of Archaeal and Bacterial Type Strains, Phase II (KMG-II): from individual species to whole genera.</title>
        <authorList>
            <person name="Goeker M."/>
        </authorList>
    </citation>
    <scope>NUCLEOTIDE SEQUENCE [LARGE SCALE GENOMIC DNA]</scope>
    <source>
        <strain evidence="8 9">DSM 25217</strain>
    </source>
</reference>
<dbReference type="PANTHER" id="PTHR36303:SF1">
    <property type="entry name" value="2',3'-CYCLIC-NUCLEOTIDE 2'-PHOSPHODIESTERASE"/>
    <property type="match status" value="1"/>
</dbReference>
<comment type="similarity">
    <text evidence="4">Belongs to the YmdB-like family.</text>
</comment>
<dbReference type="PANTHER" id="PTHR36303">
    <property type="entry name" value="2',3'-CYCLIC-NUCLEOTIDE 2'-PHOSPHODIESTERASE"/>
    <property type="match status" value="1"/>
</dbReference>
<evidence type="ECO:0000313" key="9">
    <source>
        <dbReference type="Proteomes" id="UP000271227"/>
    </source>
</evidence>
<dbReference type="InParanoid" id="A0A3M0CVY7"/>
<dbReference type="RefSeq" id="WP_121938625.1">
    <property type="nucleotide sequence ID" value="NZ_REFR01000011.1"/>
</dbReference>
<dbReference type="SMART" id="SM00854">
    <property type="entry name" value="PGA_cap"/>
    <property type="match status" value="1"/>
</dbReference>
<dbReference type="Pfam" id="PF13277">
    <property type="entry name" value="YmdB"/>
    <property type="match status" value="1"/>
</dbReference>
<feature type="binding site" evidence="6">
    <location>
        <position position="40"/>
    </location>
    <ligand>
        <name>Fe cation</name>
        <dbReference type="ChEBI" id="CHEBI:24875"/>
        <label>1</label>
    </ligand>
</feature>
<dbReference type="NCBIfam" id="TIGR00282">
    <property type="entry name" value="TIGR00282 family metallophosphoesterase"/>
    <property type="match status" value="1"/>
</dbReference>
<dbReference type="InterPro" id="IPR019079">
    <property type="entry name" value="Capsule_synth_CapA"/>
</dbReference>
<keyword evidence="1 6" id="KW-0479">Metal-binding</keyword>
<evidence type="ECO:0000256" key="3">
    <source>
        <dbReference type="ARBA" id="ARBA00023004"/>
    </source>
</evidence>
<feature type="binding site" evidence="6">
    <location>
        <position position="39"/>
    </location>
    <ligand>
        <name>Fe cation</name>
        <dbReference type="ChEBI" id="CHEBI:24875"/>
        <label>2</label>
    </ligand>
</feature>
<feature type="binding site" evidence="6">
    <location>
        <position position="67"/>
    </location>
    <ligand>
        <name>Fe cation</name>
        <dbReference type="ChEBI" id="CHEBI:24875"/>
        <label>2</label>
    </ligand>
</feature>
<dbReference type="GO" id="GO:0004113">
    <property type="term" value="F:2',3'-cyclic-nucleotide 3'-phosphodiesterase activity"/>
    <property type="evidence" value="ECO:0007669"/>
    <property type="project" value="TreeGrafter"/>
</dbReference>
<comment type="caution">
    <text evidence="8">The sequence shown here is derived from an EMBL/GenBank/DDBJ whole genome shotgun (WGS) entry which is preliminary data.</text>
</comment>
<dbReference type="CDD" id="cd07382">
    <property type="entry name" value="MPP_DR1281"/>
    <property type="match status" value="1"/>
</dbReference>